<evidence type="ECO:0000259" key="3">
    <source>
        <dbReference type="Pfam" id="PF12849"/>
    </source>
</evidence>
<dbReference type="Proteomes" id="UP000631421">
    <property type="component" value="Unassembled WGS sequence"/>
</dbReference>
<evidence type="ECO:0000256" key="1">
    <source>
        <dbReference type="ARBA" id="ARBA00008725"/>
    </source>
</evidence>
<keyword evidence="2" id="KW-0812">Transmembrane</keyword>
<feature type="transmembrane region" description="Helical" evidence="2">
    <location>
        <begin position="20"/>
        <end position="40"/>
    </location>
</feature>
<accession>A0A926UTU0</accession>
<dbReference type="SUPFAM" id="SSF53850">
    <property type="entry name" value="Periplasmic binding protein-like II"/>
    <property type="match status" value="1"/>
</dbReference>
<gene>
    <name evidence="4" type="ORF">H6F44_14025</name>
</gene>
<organism evidence="4 5">
    <name type="scientific">Pseudanabaena cinerea FACHB-1277</name>
    <dbReference type="NCBI Taxonomy" id="2949581"/>
    <lineage>
        <taxon>Bacteria</taxon>
        <taxon>Bacillati</taxon>
        <taxon>Cyanobacteriota</taxon>
        <taxon>Cyanophyceae</taxon>
        <taxon>Pseudanabaenales</taxon>
        <taxon>Pseudanabaenaceae</taxon>
        <taxon>Pseudanabaena</taxon>
        <taxon>Pseudanabaena cinerea</taxon>
    </lineage>
</organism>
<evidence type="ECO:0000313" key="4">
    <source>
        <dbReference type="EMBL" id="MBD2151230.1"/>
    </source>
</evidence>
<reference evidence="4" key="2">
    <citation type="submission" date="2020-08" db="EMBL/GenBank/DDBJ databases">
        <authorList>
            <person name="Chen M."/>
            <person name="Teng W."/>
            <person name="Zhao L."/>
            <person name="Hu C."/>
            <person name="Zhou Y."/>
            <person name="Han B."/>
            <person name="Song L."/>
            <person name="Shu W."/>
        </authorList>
    </citation>
    <scope>NUCLEOTIDE SEQUENCE</scope>
    <source>
        <strain evidence="4">FACHB-1277</strain>
    </source>
</reference>
<dbReference type="Gene3D" id="3.40.190.10">
    <property type="entry name" value="Periplasmic binding protein-like II"/>
    <property type="match status" value="1"/>
</dbReference>
<dbReference type="Pfam" id="PF12849">
    <property type="entry name" value="PBP_like_2"/>
    <property type="match status" value="1"/>
</dbReference>
<dbReference type="PANTHER" id="PTHR42996">
    <property type="entry name" value="PHOSPHATE-BINDING PROTEIN PSTS"/>
    <property type="match status" value="1"/>
</dbReference>
<keyword evidence="5" id="KW-1185">Reference proteome</keyword>
<dbReference type="EMBL" id="JACJPY010000046">
    <property type="protein sequence ID" value="MBD2151230.1"/>
    <property type="molecule type" value="Genomic_DNA"/>
</dbReference>
<keyword evidence="2" id="KW-0472">Membrane</keyword>
<feature type="domain" description="PBP" evidence="3">
    <location>
        <begin position="57"/>
        <end position="147"/>
    </location>
</feature>
<comment type="similarity">
    <text evidence="1">Belongs to the PstS family.</text>
</comment>
<name>A0A926UTU0_9CYAN</name>
<dbReference type="InterPro" id="IPR050962">
    <property type="entry name" value="Phosphate-bind_PstS"/>
</dbReference>
<protein>
    <submittedName>
        <fullName evidence="4">Extracellular solute-binding protein</fullName>
    </submittedName>
</protein>
<dbReference type="AlphaFoldDB" id="A0A926UTU0"/>
<evidence type="ECO:0000313" key="5">
    <source>
        <dbReference type="Proteomes" id="UP000631421"/>
    </source>
</evidence>
<evidence type="ECO:0000256" key="2">
    <source>
        <dbReference type="SAM" id="Phobius"/>
    </source>
</evidence>
<sequence>MKILHLKLFVYRFPLRPNYWRRFLAAFSGLWGIFVLLPALRPLMRGLHQNLGWIPSEIFLGKIKKWNDPAIASLNPNVPLPDLPITVIHRSDGSGTTAAFTAHLSATSPEWKNEVGTGLNVSWKTGTGIKDNAGISAQVQQGEGVIGCGICLCQLSILLGIFQSNFTRQFRKDEFPLEIANLFAHVCK</sequence>
<comment type="caution">
    <text evidence="4">The sequence shown here is derived from an EMBL/GenBank/DDBJ whole genome shotgun (WGS) entry which is preliminary data.</text>
</comment>
<dbReference type="PANTHER" id="PTHR42996:SF1">
    <property type="entry name" value="PHOSPHATE-BINDING PROTEIN PSTS"/>
    <property type="match status" value="1"/>
</dbReference>
<reference evidence="4" key="1">
    <citation type="journal article" date="2015" name="ISME J.">
        <title>Draft Genome Sequence of Streptomyces incarnatus NRRL8089, which Produces the Nucleoside Antibiotic Sinefungin.</title>
        <authorList>
            <person name="Oshima K."/>
            <person name="Hattori M."/>
            <person name="Shimizu H."/>
            <person name="Fukuda K."/>
            <person name="Nemoto M."/>
            <person name="Inagaki K."/>
            <person name="Tamura T."/>
        </authorList>
    </citation>
    <scope>NUCLEOTIDE SEQUENCE</scope>
    <source>
        <strain evidence="4">FACHB-1277</strain>
    </source>
</reference>
<dbReference type="InterPro" id="IPR024370">
    <property type="entry name" value="PBP_domain"/>
</dbReference>
<keyword evidence="2" id="KW-1133">Transmembrane helix</keyword>
<proteinExistence type="inferred from homology"/>